<protein>
    <submittedName>
        <fullName evidence="1">Uncharacterized protein</fullName>
    </submittedName>
</protein>
<proteinExistence type="predicted"/>
<dbReference type="Proteomes" id="UP001362999">
    <property type="component" value="Unassembled WGS sequence"/>
</dbReference>
<dbReference type="EMBL" id="JAWWNJ010000126">
    <property type="protein sequence ID" value="KAK6988058.1"/>
    <property type="molecule type" value="Genomic_DNA"/>
</dbReference>
<keyword evidence="2" id="KW-1185">Reference proteome</keyword>
<evidence type="ECO:0000313" key="2">
    <source>
        <dbReference type="Proteomes" id="UP001362999"/>
    </source>
</evidence>
<evidence type="ECO:0000313" key="1">
    <source>
        <dbReference type="EMBL" id="KAK6988058.1"/>
    </source>
</evidence>
<reference evidence="1 2" key="1">
    <citation type="journal article" date="2024" name="J Genomics">
        <title>Draft genome sequencing and assembly of Favolaschia claudopus CIRM-BRFM 2984 isolated from oak limbs.</title>
        <authorList>
            <person name="Navarro D."/>
            <person name="Drula E."/>
            <person name="Chaduli D."/>
            <person name="Cazenave R."/>
            <person name="Ahrendt S."/>
            <person name="Wang J."/>
            <person name="Lipzen A."/>
            <person name="Daum C."/>
            <person name="Barry K."/>
            <person name="Grigoriev I.V."/>
            <person name="Favel A."/>
            <person name="Rosso M.N."/>
            <person name="Martin F."/>
        </authorList>
    </citation>
    <scope>NUCLEOTIDE SEQUENCE [LARGE SCALE GENOMIC DNA]</scope>
    <source>
        <strain evidence="1 2">CIRM-BRFM 2984</strain>
    </source>
</reference>
<comment type="caution">
    <text evidence="1">The sequence shown here is derived from an EMBL/GenBank/DDBJ whole genome shotgun (WGS) entry which is preliminary data.</text>
</comment>
<accession>A0AAV9ZNE1</accession>
<sequence>MTLPPPPAMLTMAAPSLLSHSVVPPTLGPPLRLLSDRLAPPLAAPDTCSLDYISICAAATSTLSAPVFSAFTPDLRLSPQHLKTSRVRSTPYGISILAPRLKSKFKYRLRYAFTLTPIPTSPHPRRAPRFSSTQQ</sequence>
<organism evidence="1 2">
    <name type="scientific">Favolaschia claudopus</name>
    <dbReference type="NCBI Taxonomy" id="2862362"/>
    <lineage>
        <taxon>Eukaryota</taxon>
        <taxon>Fungi</taxon>
        <taxon>Dikarya</taxon>
        <taxon>Basidiomycota</taxon>
        <taxon>Agaricomycotina</taxon>
        <taxon>Agaricomycetes</taxon>
        <taxon>Agaricomycetidae</taxon>
        <taxon>Agaricales</taxon>
        <taxon>Marasmiineae</taxon>
        <taxon>Mycenaceae</taxon>
        <taxon>Favolaschia</taxon>
    </lineage>
</organism>
<gene>
    <name evidence="1" type="ORF">R3P38DRAFT_3291411</name>
</gene>
<name>A0AAV9ZNE1_9AGAR</name>
<dbReference type="AlphaFoldDB" id="A0AAV9ZNE1"/>